<keyword evidence="3" id="KW-1185">Reference proteome</keyword>
<evidence type="ECO:0000313" key="3">
    <source>
        <dbReference type="Proteomes" id="UP000004682"/>
    </source>
</evidence>
<feature type="compositionally biased region" description="Basic residues" evidence="1">
    <location>
        <begin position="14"/>
        <end position="25"/>
    </location>
</feature>
<dbReference type="Proteomes" id="UP000004682">
    <property type="component" value="Unassembled WGS sequence"/>
</dbReference>
<organism evidence="2 3">
    <name type="scientific">Burkholderia humptydooensis MSMB43</name>
    <dbReference type="NCBI Taxonomy" id="441157"/>
    <lineage>
        <taxon>Bacteria</taxon>
        <taxon>Pseudomonadati</taxon>
        <taxon>Pseudomonadota</taxon>
        <taxon>Betaproteobacteria</taxon>
        <taxon>Burkholderiales</taxon>
        <taxon>Burkholderiaceae</taxon>
        <taxon>Burkholderia</taxon>
        <taxon>pseudomallei group</taxon>
    </lineage>
</organism>
<feature type="region of interest" description="Disordered" evidence="1">
    <location>
        <begin position="1"/>
        <end position="68"/>
    </location>
</feature>
<evidence type="ECO:0000313" key="2">
    <source>
        <dbReference type="EMBL" id="EIP86787.1"/>
    </source>
</evidence>
<accession>A0ABN0G3R3</accession>
<feature type="compositionally biased region" description="Basic and acidic residues" evidence="1">
    <location>
        <begin position="33"/>
        <end position="46"/>
    </location>
</feature>
<evidence type="ECO:0000256" key="1">
    <source>
        <dbReference type="SAM" id="MobiDB-lite"/>
    </source>
</evidence>
<dbReference type="EMBL" id="JH692064">
    <property type="protein sequence ID" value="EIP86787.1"/>
    <property type="molecule type" value="Genomic_DNA"/>
</dbReference>
<protein>
    <submittedName>
        <fullName evidence="2">Uncharacterized protein</fullName>
    </submittedName>
</protein>
<sequence>MCGASAYRFIGTSTHRRNATPRARRHEPAAPSDSDRLCLDGQHTDPYEQNTQQSPGFGRSNAPQALHA</sequence>
<name>A0ABN0G3R3_9BURK</name>
<gene>
    <name evidence="2" type="ORF">A33K_16390</name>
</gene>
<reference evidence="3" key="1">
    <citation type="journal article" date="2012" name="J. Bacteriol.">
        <title>Revised Genome Sequence of Burkholderia thailandensis MSMB43 with Improved Annotation.</title>
        <authorList>
            <person name="Zhuo Y."/>
            <person name="Liu L."/>
            <person name="Wang Q."/>
            <person name="Liu X."/>
            <person name="Ren B."/>
            <person name="Liu M."/>
            <person name="Ni P."/>
            <person name="Cheng Y.Q."/>
            <person name="Zhang L."/>
        </authorList>
    </citation>
    <scope>NUCLEOTIDE SEQUENCE [LARGE SCALE GENOMIC DNA]</scope>
    <source>
        <strain evidence="3">MSMB43</strain>
    </source>
</reference>
<proteinExistence type="predicted"/>